<feature type="compositionally biased region" description="Polar residues" evidence="1">
    <location>
        <begin position="9"/>
        <end position="21"/>
    </location>
</feature>
<keyword evidence="3" id="KW-1185">Reference proteome</keyword>
<proteinExistence type="predicted"/>
<accession>A0A345XND9</accession>
<dbReference type="KEGG" id="sarm:DVA86_11355"/>
<sequence length="158" mass="16891">MSFDDEWANHQSNATHMQLNQMPADRGSGGDTDGLSHVESEKRKAATYIQETLGPAVKKAGAKADTDSESVTGSSSASSAISPGALDGWETKAGLKHCLTEWDRQLKNLTNRLSSEMSALGTTNNLFRSNETFTAGQFALGKDNGLHPRSNISDFTGN</sequence>
<feature type="compositionally biased region" description="Low complexity" evidence="1">
    <location>
        <begin position="69"/>
        <end position="82"/>
    </location>
</feature>
<organism evidence="2 3">
    <name type="scientific">Streptomyces armeniacus</name>
    <dbReference type="NCBI Taxonomy" id="83291"/>
    <lineage>
        <taxon>Bacteria</taxon>
        <taxon>Bacillati</taxon>
        <taxon>Actinomycetota</taxon>
        <taxon>Actinomycetes</taxon>
        <taxon>Kitasatosporales</taxon>
        <taxon>Streptomycetaceae</taxon>
        <taxon>Streptomyces</taxon>
    </lineage>
</organism>
<name>A0A345XND9_9ACTN</name>
<protein>
    <submittedName>
        <fullName evidence="2">Uncharacterized protein</fullName>
    </submittedName>
</protein>
<dbReference type="RefSeq" id="WP_208877823.1">
    <property type="nucleotide sequence ID" value="NZ_CP031320.1"/>
</dbReference>
<dbReference type="Proteomes" id="UP000254425">
    <property type="component" value="Chromosome"/>
</dbReference>
<reference evidence="2 3" key="1">
    <citation type="submission" date="2018-07" db="EMBL/GenBank/DDBJ databases">
        <title>Draft genome of the type strain Streptomyces armeniacus ATCC 15676.</title>
        <authorList>
            <person name="Labana P."/>
            <person name="Gosse J.T."/>
            <person name="Boddy C.N."/>
        </authorList>
    </citation>
    <scope>NUCLEOTIDE SEQUENCE [LARGE SCALE GENOMIC DNA]</scope>
    <source>
        <strain evidence="2 3">ATCC 15676</strain>
    </source>
</reference>
<feature type="region of interest" description="Disordered" evidence="1">
    <location>
        <begin position="1"/>
        <end position="40"/>
    </location>
</feature>
<feature type="region of interest" description="Disordered" evidence="1">
    <location>
        <begin position="56"/>
        <end position="86"/>
    </location>
</feature>
<dbReference type="AlphaFoldDB" id="A0A345XND9"/>
<evidence type="ECO:0000313" key="3">
    <source>
        <dbReference type="Proteomes" id="UP000254425"/>
    </source>
</evidence>
<dbReference type="EMBL" id="CP031320">
    <property type="protein sequence ID" value="AXK33155.1"/>
    <property type="molecule type" value="Genomic_DNA"/>
</dbReference>
<gene>
    <name evidence="2" type="ORF">DVA86_11355</name>
</gene>
<evidence type="ECO:0000313" key="2">
    <source>
        <dbReference type="EMBL" id="AXK33155.1"/>
    </source>
</evidence>
<evidence type="ECO:0000256" key="1">
    <source>
        <dbReference type="SAM" id="MobiDB-lite"/>
    </source>
</evidence>